<dbReference type="EMBL" id="CBTY010000010">
    <property type="protein sequence ID" value="CDI06457.1"/>
    <property type="molecule type" value="Genomic_DNA"/>
</dbReference>
<dbReference type="RefSeq" id="WP_048197117.1">
    <property type="nucleotide sequence ID" value="NZ_CBTY010000010.1"/>
</dbReference>
<protein>
    <recommendedName>
        <fullName evidence="3">Glycosyl hydrolase family 32 N-terminal domain-containing protein</fullName>
    </recommendedName>
</protein>
<reference evidence="1 2" key="1">
    <citation type="journal article" date="2013" name="PLoS ONE">
        <title>Enrichment and Genome Sequence of the Group I.1a Ammonia-Oxidizing Archaeon ?Ca. Nitrosotenuis uzonensis? Representing a Clade Globally.</title>
        <authorList>
            <person name="Lebedeva E.V."/>
            <person name="Hatzenpichler R."/>
            <person name="Pelletier E."/>
            <person name="Schuster N."/>
            <person name="Hauzmayer S."/>
            <person name="Bulaev A."/>
            <person name="Grigor'eva N.V."/>
            <person name="Galushko A."/>
            <person name="Schmid M."/>
            <person name="Palatinszky M."/>
            <person name="Le Paslier D."/>
            <person name="Daims H."/>
            <person name="Wagner M."/>
        </authorList>
    </citation>
    <scope>NUCLEOTIDE SEQUENCE [LARGE SCALE GENOMIC DNA]</scope>
    <source>
        <strain evidence="1 2">N4</strain>
    </source>
</reference>
<dbReference type="OrthoDB" id="359396at2157"/>
<dbReference type="InterPro" id="IPR023296">
    <property type="entry name" value="Glyco_hydro_beta-prop_sf"/>
</dbReference>
<comment type="caution">
    <text evidence="1">The sequence shown here is derived from an EMBL/GenBank/DDBJ whole genome shotgun (WGS) entry which is preliminary data.</text>
</comment>
<evidence type="ECO:0000313" key="1">
    <source>
        <dbReference type="EMBL" id="CDI06457.1"/>
    </source>
</evidence>
<proteinExistence type="predicted"/>
<dbReference type="PANTHER" id="PTHR35279:SF1">
    <property type="entry name" value="ARABINANASE_LEVANSUCRASE_INVERTASE"/>
    <property type="match status" value="1"/>
</dbReference>
<accession>V6AV76</accession>
<evidence type="ECO:0000313" key="2">
    <source>
        <dbReference type="Proteomes" id="UP000018159"/>
    </source>
</evidence>
<dbReference type="Proteomes" id="UP000018159">
    <property type="component" value="Unassembled WGS sequence"/>
</dbReference>
<organism evidence="1 2">
    <name type="scientific">Candidatus Nitrosotenuis uzonensis</name>
    <dbReference type="NCBI Taxonomy" id="1407055"/>
    <lineage>
        <taxon>Archaea</taxon>
        <taxon>Nitrososphaerota</taxon>
        <taxon>Candidatus Nitrosotenuis</taxon>
    </lineage>
</organism>
<sequence length="303" mass="35113">MSWIKKGLIFCPNKNFDWMHSHASLPTADHVKNNVYRIYFSTRNKENRSQVGFLETDFTKPKKILKLSSKPILRLGKTGSFDEDGVMCSSLVNHKSKKFMYYIGWNRSVSVPFRWAIGLAISEDNGETFTKFSDGPILDRNYIDPYFVSSPTVIYENGKWKMWYISSSCGWQKINNKKIAPYNIRYADSKNGIDWNRKGIISIDFKHKNEFAIGRASILKENGIYKMWYSYSTQYYRIGYAVSKDGIKWKRMDDKVGINVSKSGWDSQSIEHCHVFKHKSTKLMIYTGNDFGKTGFGHAEYSG</sequence>
<gene>
    <name evidence="1" type="ORF">NITUZ_50004</name>
</gene>
<dbReference type="PANTHER" id="PTHR35279">
    <property type="match status" value="1"/>
</dbReference>
<dbReference type="Gene3D" id="2.115.10.20">
    <property type="entry name" value="Glycosyl hydrolase domain, family 43"/>
    <property type="match status" value="2"/>
</dbReference>
<dbReference type="AlphaFoldDB" id="V6AV76"/>
<name>V6AV76_9ARCH</name>
<keyword evidence="2" id="KW-1185">Reference proteome</keyword>
<dbReference type="SUPFAM" id="SSF75005">
    <property type="entry name" value="Arabinanase/levansucrase/invertase"/>
    <property type="match status" value="1"/>
</dbReference>
<evidence type="ECO:0008006" key="3">
    <source>
        <dbReference type="Google" id="ProtNLM"/>
    </source>
</evidence>